<dbReference type="Proteomes" id="UP000356253">
    <property type="component" value="Unassembled WGS sequence"/>
</dbReference>
<comment type="caution">
    <text evidence="1">The sequence shown here is derived from an EMBL/GenBank/DDBJ whole genome shotgun (WGS) entry which is preliminary data.</text>
</comment>
<protein>
    <submittedName>
        <fullName evidence="1">Glucuronoxylanase XynC</fullName>
        <ecNumber evidence="1">3.2.1.136</ecNumber>
    </submittedName>
</protein>
<gene>
    <name evidence="1" type="primary">xynC</name>
    <name evidence="1" type="ORF">FVB9532_00555</name>
</gene>
<evidence type="ECO:0000313" key="1">
    <source>
        <dbReference type="EMBL" id="VVU99303.1"/>
    </source>
</evidence>
<keyword evidence="1" id="KW-0378">Hydrolase</keyword>
<keyword evidence="1" id="KW-0326">Glycosidase</keyword>
<reference evidence="1" key="1">
    <citation type="submission" date="2019-09" db="EMBL/GenBank/DDBJ databases">
        <authorList>
            <person name="Rodrigo-Torres L."/>
            <person name="Arahal R. D."/>
            <person name="Lucena T."/>
        </authorList>
    </citation>
    <scope>NUCLEOTIDE SEQUENCE</scope>
    <source>
        <strain evidence="1">ISS653</strain>
    </source>
</reference>
<proteinExistence type="predicted"/>
<name>A0AC61Y4S2_9FLAO</name>
<accession>A0AC61Y4S2</accession>
<keyword evidence="2" id="KW-1185">Reference proteome</keyword>
<sequence>MTLANHLLRYFTSTMKKILQQYTGVALGFLLMASMHSCKDSKTISSKEKNRPVGKVYVTTLDQSQLLAESELYQTQSKSSEQLPVIQINPGKTYQEMDGFGYTLTGGSAMHIHKMKDDARHALLKELFGRDASSIGVSYLRISIGASDLDAAPFSYDDLAEGETDKNLEHFSLANDTLHLIPVLKEIIKIQPNIKILGSPWSPPTWMKTNNDTRGGSLKEEFYDSYARYFVKYIEAMKAEGITIDAITVQNEPLHPGNNPSLLMEAEQQKEFVKNHLGPVFEENNINTKIIVYDHNADRPDYPITILNDSVAAKYIDGAAFHLYGGEVDAISKVHEAHPDKNLYFTEQWVGAPGDFAKEMNWHTENLIIGATRNWCKTVLEWNLAADENQEPHTDRGGCDRCLGAITIKGDNVIREPAYYIIAQASKFVTPGSVRIESNLLKDLPNVAFSTPKGKIVVIVQNKNKKEQSFLLQLEKETLEVKLPAQSVGTYVI</sequence>
<dbReference type="EC" id="3.2.1.136" evidence="1"/>
<organism evidence="1 2">
    <name type="scientific">Mesonia oceanica</name>
    <dbReference type="NCBI Taxonomy" id="2687242"/>
    <lineage>
        <taxon>Bacteria</taxon>
        <taxon>Pseudomonadati</taxon>
        <taxon>Bacteroidota</taxon>
        <taxon>Flavobacteriia</taxon>
        <taxon>Flavobacteriales</taxon>
        <taxon>Flavobacteriaceae</taxon>
        <taxon>Mesonia</taxon>
    </lineage>
</organism>
<evidence type="ECO:0000313" key="2">
    <source>
        <dbReference type="Proteomes" id="UP000356253"/>
    </source>
</evidence>
<dbReference type="EMBL" id="CABVMM010000002">
    <property type="protein sequence ID" value="VVU99303.1"/>
    <property type="molecule type" value="Genomic_DNA"/>
</dbReference>